<dbReference type="RefSeq" id="WP_354635834.1">
    <property type="nucleotide sequence ID" value="NZ_CP159837.1"/>
</dbReference>
<name>A0AAU8JH00_9CYAN</name>
<sequence>MAPRIYPTKSDYATAINNPKVAFKKKDPNTKVETDLDSILVNGEAFKIPHPANPNIKQPWSASGGFACVFKYQTFSPKKIWAVRCFNQSTSTFDSHYKKVSQRLKTIPCADYFIDFTFLDQGIRVNGQIYPIVRMEWVEGKDLKTFIKDNISNQQRLLELAEAWLQLSEQLYNAGIAHGDLQHGNILIDEQNGRINIKLIDYDSLYFLQDGNSIDDEIKGILGYQHPLRDSLQKQCLEIDFFSQWVIWISIIALAKSPSLWKTYNLDNTERLLFSRNDFDQPHQAQVFDDLSVLSSDVTDSFRAICQVKSIQDIPCLAIALKPDDPIDITDIFIKNAPPQPPVNPPPPVGSSQTQDVTSIFTGFSPNLGGTQSQNNSSSQTQDVTNIFTGSSQQSGRIQPNNPSLSIQKLENENQSLTQKLGNAKTELWKQGQQLNIIKKFAITSTIIATALAGLSFIQYQERNQLIRQIEQIRRQNNLPSGRWDLSSYSLDKELENLGEMIEDEKPLVSRDLDELINKMQENTETSINEREQRISNLETTKTQLEKEKKQLEEKKKQLEEDKNSLQRRINEFEKYTYVNFCNKNFDKTIYAAFTYWNETGFLSHGWYPIKSGECSQVTVSQNYHGNLYVYGSYNRGEREWGSGKYSFCINIVDIFSISESDTVSCSGINQKRVSMSEFSVSPGTNTWNF</sequence>
<evidence type="ECO:0000256" key="2">
    <source>
        <dbReference type="SAM" id="MobiDB-lite"/>
    </source>
</evidence>
<keyword evidence="1" id="KW-0175">Coiled coil</keyword>
<feature type="compositionally biased region" description="Low complexity" evidence="2">
    <location>
        <begin position="371"/>
        <end position="382"/>
    </location>
</feature>
<dbReference type="AlphaFoldDB" id="A0AAU8JH00"/>
<reference evidence="4" key="1">
    <citation type="submission" date="2024-07" db="EMBL/GenBank/DDBJ databases">
        <authorList>
            <person name="Kim Y.J."/>
            <person name="Jeong J.Y."/>
        </authorList>
    </citation>
    <scope>NUCLEOTIDE SEQUENCE</scope>
    <source>
        <strain evidence="4">GIHE-MW2</strain>
    </source>
</reference>
<evidence type="ECO:0000256" key="1">
    <source>
        <dbReference type="SAM" id="Coils"/>
    </source>
</evidence>
<evidence type="ECO:0000259" key="3">
    <source>
        <dbReference type="PROSITE" id="PS50011"/>
    </source>
</evidence>
<dbReference type="InterPro" id="IPR011009">
    <property type="entry name" value="Kinase-like_dom_sf"/>
</dbReference>
<dbReference type="PROSITE" id="PS50011">
    <property type="entry name" value="PROTEIN_KINASE_DOM"/>
    <property type="match status" value="1"/>
</dbReference>
<feature type="region of interest" description="Disordered" evidence="2">
    <location>
        <begin position="335"/>
        <end position="355"/>
    </location>
</feature>
<dbReference type="GO" id="GO:0005524">
    <property type="term" value="F:ATP binding"/>
    <property type="evidence" value="ECO:0007669"/>
    <property type="project" value="InterPro"/>
</dbReference>
<organism evidence="4">
    <name type="scientific">Planktothricoides raciborskii GIHE-MW2</name>
    <dbReference type="NCBI Taxonomy" id="2792601"/>
    <lineage>
        <taxon>Bacteria</taxon>
        <taxon>Bacillati</taxon>
        <taxon>Cyanobacteriota</taxon>
        <taxon>Cyanophyceae</taxon>
        <taxon>Oscillatoriophycideae</taxon>
        <taxon>Oscillatoriales</taxon>
        <taxon>Oscillatoriaceae</taxon>
        <taxon>Planktothricoides</taxon>
    </lineage>
</organism>
<gene>
    <name evidence="4" type="ORF">ABWT76_001353</name>
</gene>
<dbReference type="InterPro" id="IPR000719">
    <property type="entry name" value="Prot_kinase_dom"/>
</dbReference>
<dbReference type="SUPFAM" id="SSF56112">
    <property type="entry name" value="Protein kinase-like (PK-like)"/>
    <property type="match status" value="1"/>
</dbReference>
<dbReference type="Gene3D" id="1.10.510.10">
    <property type="entry name" value="Transferase(Phosphotransferase) domain 1"/>
    <property type="match status" value="1"/>
</dbReference>
<feature type="region of interest" description="Disordered" evidence="2">
    <location>
        <begin position="363"/>
        <end position="382"/>
    </location>
</feature>
<feature type="domain" description="Protein kinase" evidence="3">
    <location>
        <begin position="55"/>
        <end position="343"/>
    </location>
</feature>
<accession>A0AAU8JH00</accession>
<dbReference type="GO" id="GO:0004672">
    <property type="term" value="F:protein kinase activity"/>
    <property type="evidence" value="ECO:0007669"/>
    <property type="project" value="InterPro"/>
</dbReference>
<dbReference type="EMBL" id="CP159837">
    <property type="protein sequence ID" value="XCM38500.1"/>
    <property type="molecule type" value="Genomic_DNA"/>
</dbReference>
<dbReference type="Pfam" id="PF06282">
    <property type="entry name" value="DUF1036"/>
    <property type="match status" value="1"/>
</dbReference>
<dbReference type="InterPro" id="IPR009380">
    <property type="entry name" value="DUF1036"/>
</dbReference>
<evidence type="ECO:0000313" key="4">
    <source>
        <dbReference type="EMBL" id="XCM38500.1"/>
    </source>
</evidence>
<proteinExistence type="predicted"/>
<feature type="compositionally biased region" description="Pro residues" evidence="2">
    <location>
        <begin position="338"/>
        <end position="349"/>
    </location>
</feature>
<feature type="coiled-coil region" evidence="1">
    <location>
        <begin position="528"/>
        <end position="576"/>
    </location>
</feature>
<protein>
    <submittedName>
        <fullName evidence="4">DUF1036 domain-containing protein</fullName>
    </submittedName>
</protein>
<dbReference type="Pfam" id="PF00069">
    <property type="entry name" value="Pkinase"/>
    <property type="match status" value="1"/>
</dbReference>